<organism evidence="2">
    <name type="scientific">Ganoderma boninense</name>
    <dbReference type="NCBI Taxonomy" id="34458"/>
    <lineage>
        <taxon>Eukaryota</taxon>
        <taxon>Fungi</taxon>
        <taxon>Dikarya</taxon>
        <taxon>Basidiomycota</taxon>
        <taxon>Agaricomycotina</taxon>
        <taxon>Agaricomycetes</taxon>
        <taxon>Polyporales</taxon>
        <taxon>Polyporaceae</taxon>
        <taxon>Ganoderma</taxon>
    </lineage>
</organism>
<dbReference type="InterPro" id="IPR052900">
    <property type="entry name" value="Phospholipid_Metab_Enz"/>
</dbReference>
<protein>
    <submittedName>
        <fullName evidence="2">PhoD_N domain-containing protein</fullName>
    </submittedName>
</protein>
<dbReference type="InterPro" id="IPR038607">
    <property type="entry name" value="PhoD-like_sf"/>
</dbReference>
<dbReference type="Gene3D" id="3.60.21.70">
    <property type="entry name" value="PhoD-like phosphatase"/>
    <property type="match status" value="1"/>
</dbReference>
<dbReference type="EMBL" id="LR727008">
    <property type="protein sequence ID" value="VWO98538.1"/>
    <property type="molecule type" value="Genomic_DNA"/>
</dbReference>
<proteinExistence type="predicted"/>
<dbReference type="AlphaFoldDB" id="A0A5K1JZT0"/>
<feature type="domain" description="PhoD-like phosphatase metallophosphatase" evidence="1">
    <location>
        <begin position="9"/>
        <end position="64"/>
    </location>
</feature>
<gene>
    <name evidence="2" type="primary">I1RR94</name>
</gene>
<dbReference type="InterPro" id="IPR018946">
    <property type="entry name" value="PhoD-like_MPP"/>
</dbReference>
<sequence>MLTKRVPGLLSDRKLAAVRAYHEWMPIRQVDPDDKLRIWRNFQIGKLLDLTMLDTRQYDRDITDIVRTCMDGMI</sequence>
<dbReference type="PANTHER" id="PTHR43606">
    <property type="entry name" value="PHOSPHATASE, PUTATIVE (AFU_ORTHOLOGUE AFUA_6G08710)-RELATED"/>
    <property type="match status" value="1"/>
</dbReference>
<evidence type="ECO:0000259" key="1">
    <source>
        <dbReference type="Pfam" id="PF09423"/>
    </source>
</evidence>
<dbReference type="Pfam" id="PF09423">
    <property type="entry name" value="PhoD"/>
    <property type="match status" value="1"/>
</dbReference>
<evidence type="ECO:0000313" key="2">
    <source>
        <dbReference type="EMBL" id="VWO98538.1"/>
    </source>
</evidence>
<dbReference type="PANTHER" id="PTHR43606:SF7">
    <property type="entry name" value="PHOSPHATASE, PUTATIVE (AFU_ORTHOLOGUE AFUA_6G08710)-RELATED"/>
    <property type="match status" value="1"/>
</dbReference>
<name>A0A5K1JZT0_9APHY</name>
<reference evidence="2" key="1">
    <citation type="submission" date="2019-10" db="EMBL/GenBank/DDBJ databases">
        <authorList>
            <person name="Nor Muhammad N."/>
        </authorList>
    </citation>
    <scope>NUCLEOTIDE SEQUENCE</scope>
</reference>
<accession>A0A5K1JZT0</accession>